<dbReference type="Pfam" id="PF20102">
    <property type="entry name" value="DUF6492"/>
    <property type="match status" value="1"/>
</dbReference>
<organism evidence="2 3">
    <name type="scientific">Prorocentrum cordatum</name>
    <dbReference type="NCBI Taxonomy" id="2364126"/>
    <lineage>
        <taxon>Eukaryota</taxon>
        <taxon>Sar</taxon>
        <taxon>Alveolata</taxon>
        <taxon>Dinophyceae</taxon>
        <taxon>Prorocentrales</taxon>
        <taxon>Prorocentraceae</taxon>
        <taxon>Prorocentrum</taxon>
    </lineage>
</organism>
<proteinExistence type="predicted"/>
<dbReference type="Proteomes" id="UP001189429">
    <property type="component" value="Unassembled WGS sequence"/>
</dbReference>
<comment type="caution">
    <text evidence="2">The sequence shown here is derived from an EMBL/GenBank/DDBJ whole genome shotgun (WGS) entry which is preliminary data.</text>
</comment>
<evidence type="ECO:0000313" key="2">
    <source>
        <dbReference type="EMBL" id="CAK0886671.1"/>
    </source>
</evidence>
<accession>A0ABN9WL42</accession>
<reference evidence="2" key="1">
    <citation type="submission" date="2023-10" db="EMBL/GenBank/DDBJ databases">
        <authorList>
            <person name="Chen Y."/>
            <person name="Shah S."/>
            <person name="Dougan E. K."/>
            <person name="Thang M."/>
            <person name="Chan C."/>
        </authorList>
    </citation>
    <scope>NUCLEOTIDE SEQUENCE [LARGE SCALE GENOMIC DNA]</scope>
</reference>
<evidence type="ECO:0000313" key="3">
    <source>
        <dbReference type="Proteomes" id="UP001189429"/>
    </source>
</evidence>
<keyword evidence="3" id="KW-1185">Reference proteome</keyword>
<evidence type="ECO:0008006" key="4">
    <source>
        <dbReference type="Google" id="ProtNLM"/>
    </source>
</evidence>
<name>A0ABN9WL42_9DINO</name>
<dbReference type="EMBL" id="CAUYUJ010018837">
    <property type="protein sequence ID" value="CAK0886671.1"/>
    <property type="molecule type" value="Genomic_DNA"/>
</dbReference>
<evidence type="ECO:0000256" key="1">
    <source>
        <dbReference type="SAM" id="MobiDB-lite"/>
    </source>
</evidence>
<feature type="compositionally biased region" description="Polar residues" evidence="1">
    <location>
        <begin position="266"/>
        <end position="280"/>
    </location>
</feature>
<sequence length="310" mass="34640">MGCSRAVLYLVEACRCALLLRDHACHTVLPSVVGRQVPTVVIPVYERDLCKLKMTAQSITQHDKVGVLGKVIICWVSSHPLSDYGDQMEEVKRALEPHGEVEVIELAVNGEGWKVQQAAKLKVASRVYSDFYVVLDAKNTILRDLEEDTFFTSCNQAKIFGRYEVGGMPGVHRDWYYNSASVLEVDPMDYGKWPASITPMTMHTQTVKDMLDKIGEPQDFGDCSAGLCDAFGRDATEFTLYVTYVGRIANMWCIHDIEESGRLATRSPSPSGAQRMTPTGRTRSSKWRPSPSRTRRRTVSPSSSGRRRAP</sequence>
<gene>
    <name evidence="2" type="ORF">PCOR1329_LOCUS67965</name>
</gene>
<dbReference type="InterPro" id="IPR045499">
    <property type="entry name" value="DUF6492"/>
</dbReference>
<protein>
    <recommendedName>
        <fullName evidence="4">Hexosyltransferase</fullName>
    </recommendedName>
</protein>
<feature type="region of interest" description="Disordered" evidence="1">
    <location>
        <begin position="263"/>
        <end position="310"/>
    </location>
</feature>